<accession>A0A6T5VIP0</accession>
<feature type="compositionally biased region" description="Low complexity" evidence="2">
    <location>
        <begin position="624"/>
        <end position="634"/>
    </location>
</feature>
<dbReference type="AlphaFoldDB" id="A0A6T5VIP0"/>
<sequence length="634" mass="71428">MSKDDGMKGGRIRVLFGETTKSYILIFDEDGGSQSVYYGGIPDELAGHIRGIEKRGWRIADIAFSVDDNWYVRGESYESSADSKHYSWYNSDMPEKTLQQILSHVKRNELMVCFGTDERCLVISNRDSYRDASSGEDKVNSDLTRRIVRINENGGEIDFVRLFPFHPISDDATSVDRSKDPYFIRDSEGSQWKIFIPELSDHLKNRKELVCDVALSGKGDWVVAHPNGFKASEGVPKHIFNKLLKFYSARHRRRDNLSAVIEDTVSDVGINTESESNISFSNNTLERTMSSAHSISDILELEHKRRQESYESSRRAELVKIQIGDKVVPRKGAMIVDTTLNSQGEVIDTHCGFDSSYVSIKYDDNVIATVDPTTINVCERPGHKALEAEANKLTSELQRLQRKEREKRLEIYCLSSNLFAWRGLRSDESGRGIFARDPTSNLSLNDAVEYSTPSQYIHLSFDPKVALYYAAASHEDDDAKCQIVQIDLSKIETEHIFDLSSREKCDVLTTDRAITVAQNNKLVLVREYIPTNAIVSVIDVKSIVPRGGRGGLRTYVDDISSKKRVSAQVFSWKLSGLNTLLKAEERYYKVYSSELPHVDALKHLVKKVSLSSQSNGNAPDDTTKTTLPSKTSPT</sequence>
<evidence type="ECO:0000256" key="1">
    <source>
        <dbReference type="SAM" id="Coils"/>
    </source>
</evidence>
<evidence type="ECO:0000313" key="3">
    <source>
        <dbReference type="EMBL" id="CAD8574587.1"/>
    </source>
</evidence>
<feature type="region of interest" description="Disordered" evidence="2">
    <location>
        <begin position="611"/>
        <end position="634"/>
    </location>
</feature>
<reference evidence="4" key="1">
    <citation type="submission" date="2021-01" db="EMBL/GenBank/DDBJ databases">
        <authorList>
            <person name="Corre E."/>
            <person name="Pelletier E."/>
            <person name="Niang G."/>
            <person name="Scheremetjew M."/>
            <person name="Finn R."/>
            <person name="Kale V."/>
            <person name="Holt S."/>
            <person name="Cochrane G."/>
            <person name="Meng A."/>
            <person name="Brown T."/>
            <person name="Cohen L."/>
        </authorList>
    </citation>
    <scope>NUCLEOTIDE SEQUENCE</scope>
    <source>
        <strain evidence="4">B651</strain>
    </source>
</reference>
<keyword evidence="1" id="KW-0175">Coiled coil</keyword>
<protein>
    <submittedName>
        <fullName evidence="4">Uncharacterized protein</fullName>
    </submittedName>
</protein>
<feature type="coiled-coil region" evidence="1">
    <location>
        <begin position="383"/>
        <end position="410"/>
    </location>
</feature>
<evidence type="ECO:0000313" key="4">
    <source>
        <dbReference type="EMBL" id="CAD8574588.1"/>
    </source>
</evidence>
<evidence type="ECO:0000256" key="2">
    <source>
        <dbReference type="SAM" id="MobiDB-lite"/>
    </source>
</evidence>
<gene>
    <name evidence="3" type="ORF">LDAN0322_LOCUS732</name>
    <name evidence="4" type="ORF">LDAN0322_LOCUS733</name>
</gene>
<name>A0A6T5VIP0_9STRA</name>
<dbReference type="EMBL" id="HBEU01001088">
    <property type="protein sequence ID" value="CAD8574587.1"/>
    <property type="molecule type" value="Transcribed_RNA"/>
</dbReference>
<organism evidence="4">
    <name type="scientific">Leptocylindrus aporus</name>
    <dbReference type="NCBI Taxonomy" id="1398097"/>
    <lineage>
        <taxon>Eukaryota</taxon>
        <taxon>Sar</taxon>
        <taxon>Stramenopiles</taxon>
        <taxon>Ochrophyta</taxon>
        <taxon>Bacillariophyta</taxon>
        <taxon>Coscinodiscophyceae</taxon>
        <taxon>Chaetocerotophycidae</taxon>
        <taxon>Leptocylindrales</taxon>
        <taxon>Leptocylindraceae</taxon>
        <taxon>Leptocylindrus</taxon>
    </lineage>
</organism>
<dbReference type="EMBL" id="HBEU01001089">
    <property type="protein sequence ID" value="CAD8574588.1"/>
    <property type="molecule type" value="Transcribed_RNA"/>
</dbReference>
<proteinExistence type="predicted"/>